<evidence type="ECO:0000256" key="16">
    <source>
        <dbReference type="ARBA" id="ARBA00023058"/>
    </source>
</evidence>
<keyword evidence="6" id="KW-0245">EGF-like domain</keyword>
<dbReference type="GO" id="GO:0045087">
    <property type="term" value="P:innate immune response"/>
    <property type="evidence" value="ECO:0007669"/>
    <property type="project" value="UniProtKB-KW"/>
</dbReference>
<keyword evidence="11 26" id="KW-0732">Signal</keyword>
<evidence type="ECO:0000256" key="1">
    <source>
        <dbReference type="ARBA" id="ARBA00004276"/>
    </source>
</evidence>
<comment type="function">
    <text evidence="22">Component of the membrane attack complex (MAC), a multiprotein complex activated by the complement cascade, which inserts into a target cell membrane and forms a pore, leading to target cell membrane rupture and cell lysis. The MAC is initiated by proteolytic cleavage of C5 into complement C5b in response to the classical, alternative, lectin and GZMK complement pathways. The complement pathways consist in a cascade of proteins that leads to phagocytosis and breakdown of pathogens and signaling that strengthens the adaptive immune system. C7 serves as a membrane anchor. During MAC assembly, associates with C5b and C6 to form the C5b-7 complex, a key lipophilic precursor of the MAC complex, which associates with the outer leaflet and reduces the energy for membrane bending.</text>
</comment>
<feature type="domain" description="MACPF" evidence="28">
    <location>
        <begin position="127"/>
        <end position="422"/>
    </location>
</feature>
<dbReference type="PRINTS" id="PR01705">
    <property type="entry name" value="TSP1REPEAT"/>
</dbReference>
<dbReference type="InterPro" id="IPR000742">
    <property type="entry name" value="EGF"/>
</dbReference>
<dbReference type="GO" id="GO:0005579">
    <property type="term" value="C:membrane attack complex"/>
    <property type="evidence" value="ECO:0007669"/>
    <property type="project" value="UniProtKB-KW"/>
</dbReference>
<keyword evidence="9 25" id="KW-0768">Sushi</keyword>
<dbReference type="GO" id="GO:0031640">
    <property type="term" value="P:killing of cells of another organism"/>
    <property type="evidence" value="ECO:0007669"/>
    <property type="project" value="UniProtKB-KW"/>
</dbReference>
<evidence type="ECO:0000259" key="27">
    <source>
        <dbReference type="PROSITE" id="PS50923"/>
    </source>
</evidence>
<comment type="caution">
    <text evidence="25">Lacks conserved residue(s) required for the propagation of feature annotation.</text>
</comment>
<dbReference type="Gene3D" id="3.30.60.30">
    <property type="match status" value="2"/>
</dbReference>
<reference evidence="29" key="1">
    <citation type="submission" date="2021-01" db="EMBL/GenBank/DDBJ databases">
        <authorList>
            <person name="Zahm M."/>
            <person name="Roques C."/>
            <person name="Cabau C."/>
            <person name="Klopp C."/>
            <person name="Donnadieu C."/>
            <person name="Jouanno E."/>
            <person name="Lampietro C."/>
            <person name="Louis A."/>
            <person name="Herpin A."/>
            <person name="Echchiki A."/>
            <person name="Berthelot C."/>
            <person name="Parey E."/>
            <person name="Roest-Crollius H."/>
            <person name="Braasch I."/>
            <person name="Postlethwait J."/>
            <person name="Bobe J."/>
            <person name="Montfort J."/>
            <person name="Bouchez O."/>
            <person name="Begum T."/>
            <person name="Mejri S."/>
            <person name="Adams A."/>
            <person name="Chen W.-J."/>
            <person name="Guiguen Y."/>
        </authorList>
    </citation>
    <scope>NUCLEOTIDE SEQUENCE</scope>
    <source>
        <strain evidence="29">YG-15Mar2019-1</strain>
        <tissue evidence="29">Brain</tissue>
    </source>
</reference>
<dbReference type="InterPro" id="IPR002172">
    <property type="entry name" value="LDrepeatLR_classA_rpt"/>
</dbReference>
<keyword evidence="4" id="KW-1134">Transmembrane beta strand</keyword>
<dbReference type="GO" id="GO:0044218">
    <property type="term" value="C:other organism cell membrane"/>
    <property type="evidence" value="ECO:0007669"/>
    <property type="project" value="UniProtKB-KW"/>
</dbReference>
<evidence type="ECO:0000256" key="25">
    <source>
        <dbReference type="PROSITE-ProRule" id="PRU00302"/>
    </source>
</evidence>
<protein>
    <recommendedName>
        <fullName evidence="21">Complement component C7</fullName>
    </recommendedName>
</protein>
<dbReference type="InterPro" id="IPR040729">
    <property type="entry name" value="Kazal_3"/>
</dbReference>
<evidence type="ECO:0000256" key="6">
    <source>
        <dbReference type="ARBA" id="ARBA00022536"/>
    </source>
</evidence>
<name>A0A9D3TAF4_MEGAT</name>
<evidence type="ECO:0000256" key="2">
    <source>
        <dbReference type="ARBA" id="ARBA00004613"/>
    </source>
</evidence>
<dbReference type="InterPro" id="IPR000436">
    <property type="entry name" value="Sushi_SCR_CCP_dom"/>
</dbReference>
<dbReference type="CDD" id="cd00033">
    <property type="entry name" value="CCP"/>
    <property type="match status" value="2"/>
</dbReference>
<dbReference type="InterPro" id="IPR001862">
    <property type="entry name" value="MAC_perforin"/>
</dbReference>
<comment type="subunit">
    <text evidence="23">Monomer or dimer; as a C5b-7 complex it can also form multimeric rosettes. Component of the membrane attack complex (MAC), composed of complement C5b, C6, C7, C8A, C8B, C8G and multiple copies of the pore-forming subunit C9.</text>
</comment>
<dbReference type="SUPFAM" id="SSF57535">
    <property type="entry name" value="Complement control module/SCR domain"/>
    <property type="match status" value="2"/>
</dbReference>
<dbReference type="Gene3D" id="2.10.70.10">
    <property type="entry name" value="Complement Module, domain 1"/>
    <property type="match status" value="2"/>
</dbReference>
<organism evidence="29 30">
    <name type="scientific">Megalops atlanticus</name>
    <name type="common">Tarpon</name>
    <name type="synonym">Clupea gigantea</name>
    <dbReference type="NCBI Taxonomy" id="7932"/>
    <lineage>
        <taxon>Eukaryota</taxon>
        <taxon>Metazoa</taxon>
        <taxon>Chordata</taxon>
        <taxon>Craniata</taxon>
        <taxon>Vertebrata</taxon>
        <taxon>Euteleostomi</taxon>
        <taxon>Actinopterygii</taxon>
        <taxon>Neopterygii</taxon>
        <taxon>Teleostei</taxon>
        <taxon>Elopiformes</taxon>
        <taxon>Megalopidae</taxon>
        <taxon>Megalops</taxon>
    </lineage>
</organism>
<dbReference type="EMBL" id="JAFDVH010000004">
    <property type="protein sequence ID" value="KAG7481185.1"/>
    <property type="molecule type" value="Genomic_DNA"/>
</dbReference>
<dbReference type="Gene3D" id="2.20.100.10">
    <property type="entry name" value="Thrombospondin type-1 (TSP1) repeat"/>
    <property type="match status" value="2"/>
</dbReference>
<gene>
    <name evidence="29" type="ORF">MATL_G00064130</name>
</gene>
<evidence type="ECO:0000256" key="11">
    <source>
        <dbReference type="ARBA" id="ARBA00022729"/>
    </source>
</evidence>
<dbReference type="SMART" id="SM00032">
    <property type="entry name" value="CCP"/>
    <property type="match status" value="2"/>
</dbReference>
<evidence type="ECO:0000256" key="12">
    <source>
        <dbReference type="ARBA" id="ARBA00022737"/>
    </source>
</evidence>
<dbReference type="GO" id="GO:0005576">
    <property type="term" value="C:extracellular region"/>
    <property type="evidence" value="ECO:0007669"/>
    <property type="project" value="UniProtKB-SubCell"/>
</dbReference>
<dbReference type="InterPro" id="IPR000884">
    <property type="entry name" value="TSP1_rpt"/>
</dbReference>
<dbReference type="SUPFAM" id="SSF57424">
    <property type="entry name" value="LDL receptor-like module"/>
    <property type="match status" value="1"/>
</dbReference>
<dbReference type="Pfam" id="PF21195">
    <property type="entry name" value="EGF_C8A_B_C6"/>
    <property type="match status" value="1"/>
</dbReference>
<dbReference type="InterPro" id="IPR036055">
    <property type="entry name" value="LDL_receptor-like_sf"/>
</dbReference>
<dbReference type="SUPFAM" id="SSF82895">
    <property type="entry name" value="TSP-1 type 1 repeat"/>
    <property type="match status" value="2"/>
</dbReference>
<dbReference type="PROSITE" id="PS00022">
    <property type="entry name" value="EGF_1"/>
    <property type="match status" value="1"/>
</dbReference>
<evidence type="ECO:0000256" key="19">
    <source>
        <dbReference type="ARBA" id="ARBA00023180"/>
    </source>
</evidence>
<dbReference type="Gene3D" id="4.10.400.10">
    <property type="entry name" value="Low-density Lipoprotein Receptor"/>
    <property type="match status" value="1"/>
</dbReference>
<evidence type="ECO:0000256" key="14">
    <source>
        <dbReference type="ARBA" id="ARBA00022859"/>
    </source>
</evidence>
<evidence type="ECO:0000256" key="26">
    <source>
        <dbReference type="SAM" id="SignalP"/>
    </source>
</evidence>
<feature type="signal peptide" evidence="26">
    <location>
        <begin position="1"/>
        <end position="25"/>
    </location>
</feature>
<dbReference type="GO" id="GO:0006958">
    <property type="term" value="P:complement activation, classical pathway"/>
    <property type="evidence" value="ECO:0007669"/>
    <property type="project" value="UniProtKB-KW"/>
</dbReference>
<keyword evidence="18 25" id="KW-1015">Disulfide bond</keyword>
<evidence type="ECO:0000256" key="13">
    <source>
        <dbReference type="ARBA" id="ARBA00022852"/>
    </source>
</evidence>
<keyword evidence="8" id="KW-0399">Innate immunity</keyword>
<dbReference type="SMART" id="SM00457">
    <property type="entry name" value="MACPF"/>
    <property type="match status" value="1"/>
</dbReference>
<feature type="chain" id="PRO_5039456120" description="Complement component C7" evidence="26">
    <location>
        <begin position="26"/>
        <end position="810"/>
    </location>
</feature>
<dbReference type="InterPro" id="IPR035976">
    <property type="entry name" value="Sushi/SCR/CCP_sf"/>
</dbReference>
<dbReference type="InterPro" id="IPR048831">
    <property type="entry name" value="C8A_B_C6_EGF-like"/>
</dbReference>
<evidence type="ECO:0000256" key="7">
    <source>
        <dbReference type="ARBA" id="ARBA00022537"/>
    </source>
</evidence>
<sequence>MKGWGTVVLASLMGGLLSLMLQVRGEQPVNCQWGPYGEWSECDGCSKIQRRTRPILVYAQFGGTPCSGEASQTQACVTERGCPLQEGCGARFRCSSGQCISAALVCNGDQDCEEDGLDEQKCEESSSTNVCDNQRVPPNIELTGQGYDIVTGNLRGAVINTKSFGGQCRKVFSGDNRFYYRLPHSLLGYTFQVRIENDFSDEFYNSVWSYVKHTENRKEFSQGHSYQTFHDENFSKKMSKLLIIKNEVEVAQFQNSPPEYLTLSEEFWKALSALPATYDYAEYRALIDSGQTSSSYIDYHKCVTTRHSFLFISWSSTECNTLKNALERSSGYKDNKIQTRSNVAGGDPAYIAGLEYLDLQNPSANWDMYRKWAGSVKDLPTVIKQKLRPLYELVKEVPCAALKKHHLKRAIEAYLTEEHPCHCRPCHNNGEPILKGTTCTCICRPGTSGPACEYGTVVEEQPGVIHGGWTCWSAWSSCSQGQRSRTRTCSNPYPQMGGKHCNGEPEEKKTCQDEDLEHLRVMQPHCFDPSLSPAKSCKTPPPLGNGFVLEPKDVYPVGNKIVYSCIDGYHLLGDAVAECSEDQTWERKPMECKRTVCSAPLLPPEITGSPWNLTYQIGETITMTCPPERKLEGPSEILCDSSLNWSPQPENAKCIVAPTKVPDRTVVRCKPWKKLVKDRCVCKMPYECKSSLAVCATSPDTGQTKPLTVCKVQTLWCLGQPFTLAEDSACKWPHRETAPCSSCQLWETCDGEQTSTCRCKVPEECTEPGTLVCVRTEEGAAAVTMSECEAGIRRCRGETASVISVEPCKP</sequence>
<evidence type="ECO:0000256" key="23">
    <source>
        <dbReference type="ARBA" id="ARBA00093478"/>
    </source>
</evidence>
<dbReference type="FunFam" id="2.20.100.10:FF:000001">
    <property type="entry name" value="semaphorin-5A isoform X1"/>
    <property type="match status" value="1"/>
</dbReference>
<keyword evidence="30" id="KW-1185">Reference proteome</keyword>
<dbReference type="Pfam" id="PF21330">
    <property type="entry name" value="Kazal_C7"/>
    <property type="match status" value="1"/>
</dbReference>
<dbReference type="PROSITE" id="PS50092">
    <property type="entry name" value="TSP1"/>
    <property type="match status" value="2"/>
</dbReference>
<evidence type="ECO:0000256" key="3">
    <source>
        <dbReference type="ARBA" id="ARBA00009214"/>
    </source>
</evidence>
<dbReference type="Pfam" id="PF00090">
    <property type="entry name" value="TSP_1"/>
    <property type="match status" value="2"/>
</dbReference>
<keyword evidence="15" id="KW-0180">Complement pathway</keyword>
<accession>A0A9D3TAF4</accession>
<dbReference type="PROSITE" id="PS50068">
    <property type="entry name" value="LDLRA_2"/>
    <property type="match status" value="1"/>
</dbReference>
<comment type="caution">
    <text evidence="29">The sequence shown here is derived from an EMBL/GenBank/DDBJ whole genome shotgun (WGS) entry which is preliminary data.</text>
</comment>
<evidence type="ECO:0000313" key="30">
    <source>
        <dbReference type="Proteomes" id="UP001046870"/>
    </source>
</evidence>
<feature type="domain" description="Sushi" evidence="27">
    <location>
        <begin position="595"/>
        <end position="656"/>
    </location>
</feature>
<dbReference type="Pfam" id="PF00057">
    <property type="entry name" value="Ldl_recept_a"/>
    <property type="match status" value="1"/>
</dbReference>
<dbReference type="SMART" id="SM00209">
    <property type="entry name" value="TSP1"/>
    <property type="match status" value="2"/>
</dbReference>
<comment type="subcellular location">
    <subcellularLocation>
        <location evidence="2">Secreted</location>
    </subcellularLocation>
    <subcellularLocation>
        <location evidence="1">Target cell membrane</location>
        <topology evidence="1">Multi-pass membrane protein</topology>
    </subcellularLocation>
</comment>
<dbReference type="Pfam" id="PF01823">
    <property type="entry name" value="MACPF"/>
    <property type="match status" value="2"/>
</dbReference>
<dbReference type="SMART" id="SM00057">
    <property type="entry name" value="FIMAC"/>
    <property type="match status" value="2"/>
</dbReference>
<evidence type="ECO:0000256" key="21">
    <source>
        <dbReference type="ARBA" id="ARBA00073222"/>
    </source>
</evidence>
<dbReference type="PANTHER" id="PTHR45742">
    <property type="entry name" value="COMPLEMENT COMPONENT C6"/>
    <property type="match status" value="1"/>
</dbReference>
<dbReference type="InterPro" id="IPR048825">
    <property type="entry name" value="C7_KAZAL"/>
</dbReference>
<dbReference type="InterPro" id="IPR003884">
    <property type="entry name" value="FacI_MAC"/>
</dbReference>
<dbReference type="PANTHER" id="PTHR45742:SF2">
    <property type="entry name" value="COMPLEMENT COMPONENT C7"/>
    <property type="match status" value="1"/>
</dbReference>
<keyword evidence="17" id="KW-0472">Membrane</keyword>
<keyword evidence="14" id="KW-0391">Immunity</keyword>
<evidence type="ECO:0000256" key="4">
    <source>
        <dbReference type="ARBA" id="ARBA00022452"/>
    </source>
</evidence>
<dbReference type="InterPro" id="IPR020864">
    <property type="entry name" value="MACPF"/>
</dbReference>
<keyword evidence="20" id="KW-1053">Target membrane</keyword>
<evidence type="ECO:0000256" key="5">
    <source>
        <dbReference type="ARBA" id="ARBA00022525"/>
    </source>
</evidence>
<proteinExistence type="inferred from homology"/>
<dbReference type="InterPro" id="IPR036383">
    <property type="entry name" value="TSP1_rpt_sf"/>
</dbReference>
<evidence type="ECO:0000313" key="29">
    <source>
        <dbReference type="EMBL" id="KAG7481185.1"/>
    </source>
</evidence>
<dbReference type="OrthoDB" id="504708at2759"/>
<evidence type="ECO:0000256" key="8">
    <source>
        <dbReference type="ARBA" id="ARBA00022588"/>
    </source>
</evidence>
<feature type="domain" description="Sushi" evidence="27">
    <location>
        <begin position="535"/>
        <end position="594"/>
    </location>
</feature>
<keyword evidence="19" id="KW-0325">Glycoprotein</keyword>
<comment type="similarity">
    <text evidence="3">Belongs to the complement C6/C7/C8/C9 family.</text>
</comment>
<dbReference type="CDD" id="cd00112">
    <property type="entry name" value="LDLa"/>
    <property type="match status" value="1"/>
</dbReference>
<dbReference type="Pfam" id="PF00084">
    <property type="entry name" value="Sushi"/>
    <property type="match status" value="2"/>
</dbReference>
<evidence type="ECO:0000256" key="20">
    <source>
        <dbReference type="ARBA" id="ARBA00023298"/>
    </source>
</evidence>
<evidence type="ECO:0000256" key="9">
    <source>
        <dbReference type="ARBA" id="ARBA00022659"/>
    </source>
</evidence>
<evidence type="ECO:0000256" key="15">
    <source>
        <dbReference type="ARBA" id="ARBA00022875"/>
    </source>
</evidence>
<feature type="disulfide bond" evidence="25">
    <location>
        <begin position="565"/>
        <end position="592"/>
    </location>
</feature>
<dbReference type="Proteomes" id="UP001046870">
    <property type="component" value="Chromosome 4"/>
</dbReference>
<dbReference type="Pfam" id="PF18434">
    <property type="entry name" value="Kazal_3"/>
    <property type="match status" value="1"/>
</dbReference>
<dbReference type="FunFam" id="4.10.400.10:FF:000099">
    <property type="entry name" value="Complement component C7"/>
    <property type="match status" value="1"/>
</dbReference>
<dbReference type="PROSITE" id="PS51412">
    <property type="entry name" value="MACPF_2"/>
    <property type="match status" value="1"/>
</dbReference>
<keyword evidence="10" id="KW-0812">Transmembrane</keyword>
<feature type="disulfide bond" evidence="24">
    <location>
        <begin position="94"/>
        <end position="112"/>
    </location>
</feature>
<dbReference type="PRINTS" id="PR00764">
    <property type="entry name" value="COMPLEMENTC9"/>
</dbReference>
<evidence type="ECO:0000259" key="28">
    <source>
        <dbReference type="PROSITE" id="PS51412"/>
    </source>
</evidence>
<evidence type="ECO:0000256" key="24">
    <source>
        <dbReference type="PROSITE-ProRule" id="PRU00124"/>
    </source>
</evidence>
<keyword evidence="5" id="KW-0964">Secreted</keyword>
<evidence type="ECO:0000256" key="10">
    <source>
        <dbReference type="ARBA" id="ARBA00022692"/>
    </source>
</evidence>
<evidence type="ECO:0000256" key="22">
    <source>
        <dbReference type="ARBA" id="ARBA00093281"/>
    </source>
</evidence>
<evidence type="ECO:0000256" key="18">
    <source>
        <dbReference type="ARBA" id="ARBA00023157"/>
    </source>
</evidence>
<keyword evidence="12" id="KW-0677">Repeat</keyword>
<keyword evidence="7" id="KW-1052">Target cell membrane</keyword>
<dbReference type="SMART" id="SM00192">
    <property type="entry name" value="LDLa"/>
    <property type="match status" value="1"/>
</dbReference>
<evidence type="ECO:0000256" key="17">
    <source>
        <dbReference type="ARBA" id="ARBA00023136"/>
    </source>
</evidence>
<keyword evidence="16" id="KW-0473">Membrane attack complex</keyword>
<keyword evidence="13" id="KW-0204">Cytolysis</keyword>
<dbReference type="AlphaFoldDB" id="A0A9D3TAF4"/>
<dbReference type="PROSITE" id="PS50923">
    <property type="entry name" value="SUSHI"/>
    <property type="match status" value="2"/>
</dbReference>